<dbReference type="Pfam" id="PF07007">
    <property type="entry name" value="LprI"/>
    <property type="match status" value="1"/>
</dbReference>
<feature type="signal peptide" evidence="1">
    <location>
        <begin position="1"/>
        <end position="18"/>
    </location>
</feature>
<dbReference type="PANTHER" id="PTHR39176">
    <property type="entry name" value="PERIPLASMIC PROTEIN-RELATED"/>
    <property type="match status" value="1"/>
</dbReference>
<organism evidence="3 4">
    <name type="scientific">Flavobacterium beibuense</name>
    <dbReference type="NCBI Taxonomy" id="657326"/>
    <lineage>
        <taxon>Bacteria</taxon>
        <taxon>Pseudomonadati</taxon>
        <taxon>Bacteroidota</taxon>
        <taxon>Flavobacteriia</taxon>
        <taxon>Flavobacteriales</taxon>
        <taxon>Flavobacteriaceae</taxon>
        <taxon>Flavobacterium</taxon>
    </lineage>
</organism>
<dbReference type="OrthoDB" id="7340239at2"/>
<keyword evidence="4" id="KW-1185">Reference proteome</keyword>
<reference evidence="3 4" key="1">
    <citation type="submission" date="2014-12" db="EMBL/GenBank/DDBJ databases">
        <title>Genome sequence of Flavobacterium beibuense RSKm HC5.</title>
        <authorList>
            <person name="Kim J.F."/>
            <person name="Song J.Y."/>
            <person name="Kwak M.-J."/>
            <person name="Lee S.-W."/>
        </authorList>
    </citation>
    <scope>NUCLEOTIDE SEQUENCE [LARGE SCALE GENOMIC DNA]</scope>
    <source>
        <strain evidence="3 4">RSKm HC5</strain>
    </source>
</reference>
<dbReference type="Gene3D" id="1.20.1270.180">
    <property type="match status" value="1"/>
</dbReference>
<dbReference type="RefSeq" id="WP_129751601.1">
    <property type="nucleotide sequence ID" value="NZ_JUIW01000008.1"/>
</dbReference>
<gene>
    <name evidence="3" type="ORF">NU09_2504</name>
</gene>
<proteinExistence type="predicted"/>
<dbReference type="Proteomes" id="UP000289775">
    <property type="component" value="Unassembled WGS sequence"/>
</dbReference>
<comment type="caution">
    <text evidence="3">The sequence shown here is derived from an EMBL/GenBank/DDBJ whole genome shotgun (WGS) entry which is preliminary data.</text>
</comment>
<evidence type="ECO:0000313" key="3">
    <source>
        <dbReference type="EMBL" id="RYJ42100.1"/>
    </source>
</evidence>
<dbReference type="AlphaFoldDB" id="A0A444W899"/>
<evidence type="ECO:0000313" key="4">
    <source>
        <dbReference type="Proteomes" id="UP000289775"/>
    </source>
</evidence>
<evidence type="ECO:0000259" key="2">
    <source>
        <dbReference type="Pfam" id="PF07007"/>
    </source>
</evidence>
<sequence length="139" mass="16339">MKNILLLAFSLFSFISYSQDNDTPQYSIDVELKECIELSEGIDAEIVKCELNAAEAWDGELNKYYTQLMDVLNPEQQKALRESQRQWIIYKDMEGSFLSQFYGKQIGTIWRVITANRVKEIIKTRALELKEYYDIQQSF</sequence>
<dbReference type="PANTHER" id="PTHR39176:SF1">
    <property type="entry name" value="PERIPLASMIC PROTEIN"/>
    <property type="match status" value="1"/>
</dbReference>
<dbReference type="EMBL" id="JUIW01000008">
    <property type="protein sequence ID" value="RYJ42100.1"/>
    <property type="molecule type" value="Genomic_DNA"/>
</dbReference>
<evidence type="ECO:0000256" key="1">
    <source>
        <dbReference type="SAM" id="SignalP"/>
    </source>
</evidence>
<feature type="domain" description="Lysozyme inhibitor LprI-like N-terminal" evidence="2">
    <location>
        <begin position="42"/>
        <end position="129"/>
    </location>
</feature>
<dbReference type="InterPro" id="IPR009739">
    <property type="entry name" value="LprI-like_N"/>
</dbReference>
<name>A0A444W899_9FLAO</name>
<protein>
    <submittedName>
        <fullName evidence="3">DUF1311 domain containing protein</fullName>
    </submittedName>
</protein>
<keyword evidence="1" id="KW-0732">Signal</keyword>
<feature type="chain" id="PRO_5019329061" evidence="1">
    <location>
        <begin position="19"/>
        <end position="139"/>
    </location>
</feature>
<accession>A0A444W899</accession>